<name>A0AC34FBT1_9BILA</name>
<evidence type="ECO:0000313" key="2">
    <source>
        <dbReference type="WBParaSite" id="ES5_v2.g14690.t1"/>
    </source>
</evidence>
<evidence type="ECO:0000313" key="1">
    <source>
        <dbReference type="Proteomes" id="UP000887579"/>
    </source>
</evidence>
<accession>A0AC34FBT1</accession>
<protein>
    <submittedName>
        <fullName evidence="2">Uncharacterized protein</fullName>
    </submittedName>
</protein>
<sequence length="410" mass="49567">MINLYYKIEAADGDDDEKWLKLLIEADHYIFLCDNVEFRLGRNLFNKNLWKLYIEYLQEKNPKDMLIVYSKYCRFFLDDKEMKEAYEREWKKYGPVKLWWENLFDFEKCFDSNEMENENDERIFENIKKLNDDLKNCDTKEKILPFDKSICAKFYTTFQLQNFSLRLNYIRYILENANHLILRKLFKSCKYFFDRKQTPICYKFEASRKYQTPNVENLTLGFDDDKSMQLKNIYITGVFKVQYFERNFVSEIIPHLYKCDAKYVSVHDQNFSFNELKFLVENGNVVTLSLDRCKIKDENDDFIEVEEITAYLPNIEKLELSNIKVNANTSQALANQKFNGKIRHFRLENIMGEPFDADEFLDYIVENRDDRLYFDCYFNKNFDATFVKKFQELSSQRPFHRGTVRFSILI</sequence>
<reference evidence="2" key="1">
    <citation type="submission" date="2022-11" db="UniProtKB">
        <authorList>
            <consortium name="WormBaseParasite"/>
        </authorList>
    </citation>
    <scope>IDENTIFICATION</scope>
</reference>
<proteinExistence type="predicted"/>
<dbReference type="Proteomes" id="UP000887579">
    <property type="component" value="Unplaced"/>
</dbReference>
<dbReference type="WBParaSite" id="ES5_v2.g14690.t1">
    <property type="protein sequence ID" value="ES5_v2.g14690.t1"/>
    <property type="gene ID" value="ES5_v2.g14690"/>
</dbReference>
<organism evidence="1 2">
    <name type="scientific">Panagrolaimus sp. ES5</name>
    <dbReference type="NCBI Taxonomy" id="591445"/>
    <lineage>
        <taxon>Eukaryota</taxon>
        <taxon>Metazoa</taxon>
        <taxon>Ecdysozoa</taxon>
        <taxon>Nematoda</taxon>
        <taxon>Chromadorea</taxon>
        <taxon>Rhabditida</taxon>
        <taxon>Tylenchina</taxon>
        <taxon>Panagrolaimomorpha</taxon>
        <taxon>Panagrolaimoidea</taxon>
        <taxon>Panagrolaimidae</taxon>
        <taxon>Panagrolaimus</taxon>
    </lineage>
</organism>